<dbReference type="EMBL" id="BRVP01000018">
    <property type="protein sequence ID" value="GLB53485.1"/>
    <property type="molecule type" value="Genomic_DNA"/>
</dbReference>
<sequence>MHKIMIKKNLKLFFFLLFIVFILICFTVNKKALDLPGIYVSKKPSLGEKMSIMYSKGYYNFVYTPEENDTLTIEENGKFKYSSDFCKVGLKGYDGDWELRSDSLFLDFSYKTHNSRIFISQGNLLYTIEDFSLSGSNETMKCITLLEKR</sequence>
<comment type="caution">
    <text evidence="1">The sequence shown here is derived from an EMBL/GenBank/DDBJ whole genome shotgun (WGS) entry which is preliminary data.</text>
</comment>
<gene>
    <name evidence="1" type="ORF">NBRC110019_25260</name>
</gene>
<accession>A0A9W6B6J2</accession>
<reference evidence="1" key="1">
    <citation type="submission" date="2022-07" db="EMBL/GenBank/DDBJ databases">
        <title>Taxonomy of Novel Oxalotrophic and Methylotrophic Bacteria.</title>
        <authorList>
            <person name="Sahin N."/>
            <person name="Tani A."/>
        </authorList>
    </citation>
    <scope>NUCLEOTIDE SEQUENCE</scope>
    <source>
        <strain evidence="1">AM327</strain>
    </source>
</reference>
<evidence type="ECO:0000313" key="1">
    <source>
        <dbReference type="EMBL" id="GLB53485.1"/>
    </source>
</evidence>
<name>A0A9W6B6J2_9FLAO</name>
<dbReference type="Proteomes" id="UP001143545">
    <property type="component" value="Unassembled WGS sequence"/>
</dbReference>
<organism evidence="1 2">
    <name type="scientific">Neptunitalea chrysea</name>
    <dbReference type="NCBI Taxonomy" id="1647581"/>
    <lineage>
        <taxon>Bacteria</taxon>
        <taxon>Pseudomonadati</taxon>
        <taxon>Bacteroidota</taxon>
        <taxon>Flavobacteriia</taxon>
        <taxon>Flavobacteriales</taxon>
        <taxon>Flavobacteriaceae</taxon>
        <taxon>Neptunitalea</taxon>
    </lineage>
</organism>
<proteinExistence type="predicted"/>
<keyword evidence="2" id="KW-1185">Reference proteome</keyword>
<protein>
    <recommendedName>
        <fullName evidence="3">Lipocalin-like domain-containing protein</fullName>
    </recommendedName>
</protein>
<dbReference type="AlphaFoldDB" id="A0A9W6B6J2"/>
<evidence type="ECO:0000313" key="2">
    <source>
        <dbReference type="Proteomes" id="UP001143545"/>
    </source>
</evidence>
<evidence type="ECO:0008006" key="3">
    <source>
        <dbReference type="Google" id="ProtNLM"/>
    </source>
</evidence>